<dbReference type="OMA" id="LIWNRAM"/>
<reference evidence="3 4" key="1">
    <citation type="journal article" date="2017" name="Mol. Plant">
        <title>The Genome of Medicinal Plant Macleaya cordata Provides New Insights into Benzylisoquinoline Alkaloids Metabolism.</title>
        <authorList>
            <person name="Liu X."/>
            <person name="Liu Y."/>
            <person name="Huang P."/>
            <person name="Ma Y."/>
            <person name="Qing Z."/>
            <person name="Tang Q."/>
            <person name="Cao H."/>
            <person name="Cheng P."/>
            <person name="Zheng Y."/>
            <person name="Yuan Z."/>
            <person name="Zhou Y."/>
            <person name="Liu J."/>
            <person name="Tang Z."/>
            <person name="Zhuo Y."/>
            <person name="Zhang Y."/>
            <person name="Yu L."/>
            <person name="Huang J."/>
            <person name="Yang P."/>
            <person name="Peng Q."/>
            <person name="Zhang J."/>
            <person name="Jiang W."/>
            <person name="Zhang Z."/>
            <person name="Lin K."/>
            <person name="Ro D.K."/>
            <person name="Chen X."/>
            <person name="Xiong X."/>
            <person name="Shang Y."/>
            <person name="Huang S."/>
            <person name="Zeng J."/>
        </authorList>
    </citation>
    <scope>NUCLEOTIDE SEQUENCE [LARGE SCALE GENOMIC DNA]</scope>
    <source>
        <strain evidence="4">cv. BLH2017</strain>
        <tissue evidence="3">Root</tissue>
    </source>
</reference>
<dbReference type="EMBL" id="MVGT01000438">
    <property type="protein sequence ID" value="OVA17571.1"/>
    <property type="molecule type" value="Genomic_DNA"/>
</dbReference>
<evidence type="ECO:0000256" key="1">
    <source>
        <dbReference type="SAM" id="MobiDB-lite"/>
    </source>
</evidence>
<dbReference type="InterPro" id="IPR032675">
    <property type="entry name" value="LRR_dom_sf"/>
</dbReference>
<name>A0A200R4D4_MACCD</name>
<evidence type="ECO:0000313" key="3">
    <source>
        <dbReference type="EMBL" id="OVA17571.1"/>
    </source>
</evidence>
<feature type="region of interest" description="Disordered" evidence="1">
    <location>
        <begin position="38"/>
        <end position="72"/>
    </location>
</feature>
<dbReference type="InterPro" id="IPR050648">
    <property type="entry name" value="F-box_LRR-repeat"/>
</dbReference>
<dbReference type="Gene3D" id="3.80.10.10">
    <property type="entry name" value="Ribonuclease Inhibitor"/>
    <property type="match status" value="1"/>
</dbReference>
<dbReference type="Proteomes" id="UP000195402">
    <property type="component" value="Unassembled WGS sequence"/>
</dbReference>
<dbReference type="InterPro" id="IPR036047">
    <property type="entry name" value="F-box-like_dom_sf"/>
</dbReference>
<dbReference type="SUPFAM" id="SSF81383">
    <property type="entry name" value="F-box domain"/>
    <property type="match status" value="1"/>
</dbReference>
<protein>
    <submittedName>
        <fullName evidence="3">F-box domain</fullName>
    </submittedName>
</protein>
<dbReference type="STRING" id="56857.A0A200R4D4"/>
<dbReference type="FunCoup" id="A0A200R4D4">
    <property type="interactions" value="983"/>
</dbReference>
<dbReference type="PROSITE" id="PS50181">
    <property type="entry name" value="FBOX"/>
    <property type="match status" value="1"/>
</dbReference>
<dbReference type="OrthoDB" id="10044893at2759"/>
<sequence>MTLNFPRRPIFPANSSEDKLASSIRLANGFIVEGIPDNNGDGYGKPPDLISDSCDYGRDRTDRGGSGEPASNDILDLLPSDPFGMNVSATFTFRTDGLNLIWNRAMKFQAEPGNTEIYETSNSSAGSFDGLIKEKELTDGSCNSGFVSVCNFEEFVSFNSEGTRVGSRRTKEHEEGTGSCSAEDYGVAPHEGLLYALGYLGVQDLLSVERVCRSLRSAVQGDNLLWRSIHIDQPLSERICDDALLRLTNRAQGNLQCLSLVRCLGITNDGLKRVLERNPRLEKLGVPGCTRLSIEGIVNDLKDFKSLGARIKHLRIGGRYDVTDKHLEELKFLLSAEKVMQQPKAHKPRFYHNGYSSFSCDDDRDIDIEMCPRCQNLRLVYDCPAESCEGKQSASQLCRACTICIARCFMCGRCIIDNEYEETFCLDMLCSHCWNDLLLCQEEKGTSASKQTIFHQETRYQLRLCG</sequence>
<dbReference type="Pfam" id="PF12937">
    <property type="entry name" value="F-box-like"/>
    <property type="match status" value="1"/>
</dbReference>
<accession>A0A200R4D4</accession>
<proteinExistence type="predicted"/>
<evidence type="ECO:0000259" key="2">
    <source>
        <dbReference type="PROSITE" id="PS50181"/>
    </source>
</evidence>
<comment type="caution">
    <text evidence="3">The sequence shown here is derived from an EMBL/GenBank/DDBJ whole genome shotgun (WGS) entry which is preliminary data.</text>
</comment>
<evidence type="ECO:0000313" key="4">
    <source>
        <dbReference type="Proteomes" id="UP000195402"/>
    </source>
</evidence>
<dbReference type="SUPFAM" id="SSF52047">
    <property type="entry name" value="RNI-like"/>
    <property type="match status" value="1"/>
</dbReference>
<dbReference type="PANTHER" id="PTHR13382:SF22">
    <property type="entry name" value="F-BOX PROTEIN SKIP14"/>
    <property type="match status" value="1"/>
</dbReference>
<gene>
    <name evidence="3" type="ORF">BVC80_1837g400</name>
</gene>
<organism evidence="3 4">
    <name type="scientific">Macleaya cordata</name>
    <name type="common">Five-seeded plume-poppy</name>
    <name type="synonym">Bocconia cordata</name>
    <dbReference type="NCBI Taxonomy" id="56857"/>
    <lineage>
        <taxon>Eukaryota</taxon>
        <taxon>Viridiplantae</taxon>
        <taxon>Streptophyta</taxon>
        <taxon>Embryophyta</taxon>
        <taxon>Tracheophyta</taxon>
        <taxon>Spermatophyta</taxon>
        <taxon>Magnoliopsida</taxon>
        <taxon>Ranunculales</taxon>
        <taxon>Papaveraceae</taxon>
        <taxon>Papaveroideae</taxon>
        <taxon>Macleaya</taxon>
    </lineage>
</organism>
<keyword evidence="4" id="KW-1185">Reference proteome</keyword>
<dbReference type="PANTHER" id="PTHR13382">
    <property type="entry name" value="MITOCHONDRIAL ATP SYNTHASE COUPLING FACTOR B"/>
    <property type="match status" value="1"/>
</dbReference>
<dbReference type="InParanoid" id="A0A200R4D4"/>
<dbReference type="GO" id="GO:0005737">
    <property type="term" value="C:cytoplasm"/>
    <property type="evidence" value="ECO:0007669"/>
    <property type="project" value="TreeGrafter"/>
</dbReference>
<dbReference type="InterPro" id="IPR001810">
    <property type="entry name" value="F-box_dom"/>
</dbReference>
<feature type="compositionally biased region" description="Basic and acidic residues" evidence="1">
    <location>
        <begin position="55"/>
        <end position="65"/>
    </location>
</feature>
<feature type="domain" description="F-box" evidence="2">
    <location>
        <begin position="182"/>
        <end position="229"/>
    </location>
</feature>
<dbReference type="AlphaFoldDB" id="A0A200R4D4"/>